<evidence type="ECO:0000313" key="3">
    <source>
        <dbReference type="Proteomes" id="UP001208017"/>
    </source>
</evidence>
<sequence>MKRGLARLAGLLFVCFLSGCSVGEEREKEQAEQTAIDFSRKVLTMKDRETDTDIGGMEHATPEVQEILKERFGNLDRLRESVKGGQRLPEVTDVKIFETQQVRDNESGYLVNVQIEYNPVREVYVSRLGLKVIKVQDVWLIDDIRFGEFMKVTQK</sequence>
<keyword evidence="1" id="KW-0732">Signal</keyword>
<protein>
    <recommendedName>
        <fullName evidence="4">DUF3828 domain-containing protein</fullName>
    </recommendedName>
</protein>
<feature type="chain" id="PRO_5045209564" description="DUF3828 domain-containing protein" evidence="1">
    <location>
        <begin position="24"/>
        <end position="155"/>
    </location>
</feature>
<dbReference type="RefSeq" id="WP_267151550.1">
    <property type="nucleotide sequence ID" value="NZ_JAPMLT010000004.1"/>
</dbReference>
<organism evidence="2 3">
    <name type="scientific">Tumebacillus lacus</name>
    <dbReference type="NCBI Taxonomy" id="2995335"/>
    <lineage>
        <taxon>Bacteria</taxon>
        <taxon>Bacillati</taxon>
        <taxon>Bacillota</taxon>
        <taxon>Bacilli</taxon>
        <taxon>Bacillales</taxon>
        <taxon>Alicyclobacillaceae</taxon>
        <taxon>Tumebacillus</taxon>
    </lineage>
</organism>
<keyword evidence="3" id="KW-1185">Reference proteome</keyword>
<reference evidence="2 3" key="1">
    <citation type="submission" date="2022-11" db="EMBL/GenBank/DDBJ databases">
        <title>Study of microbial diversity in lake waters.</title>
        <authorList>
            <person name="Zhang J."/>
        </authorList>
    </citation>
    <scope>NUCLEOTIDE SEQUENCE [LARGE SCALE GENOMIC DNA]</scope>
    <source>
        <strain evidence="2 3">DT12</strain>
    </source>
</reference>
<gene>
    <name evidence="2" type="ORF">OS242_10035</name>
</gene>
<dbReference type="PROSITE" id="PS51257">
    <property type="entry name" value="PROKAR_LIPOPROTEIN"/>
    <property type="match status" value="1"/>
</dbReference>
<name>A0ABT3X071_9BACL</name>
<evidence type="ECO:0008006" key="4">
    <source>
        <dbReference type="Google" id="ProtNLM"/>
    </source>
</evidence>
<evidence type="ECO:0000313" key="2">
    <source>
        <dbReference type="EMBL" id="MCX7570302.1"/>
    </source>
</evidence>
<dbReference type="EMBL" id="JAPMLT010000004">
    <property type="protein sequence ID" value="MCX7570302.1"/>
    <property type="molecule type" value="Genomic_DNA"/>
</dbReference>
<feature type="signal peptide" evidence="1">
    <location>
        <begin position="1"/>
        <end position="23"/>
    </location>
</feature>
<comment type="caution">
    <text evidence="2">The sequence shown here is derived from an EMBL/GenBank/DDBJ whole genome shotgun (WGS) entry which is preliminary data.</text>
</comment>
<dbReference type="Proteomes" id="UP001208017">
    <property type="component" value="Unassembled WGS sequence"/>
</dbReference>
<proteinExistence type="predicted"/>
<accession>A0ABT3X071</accession>
<evidence type="ECO:0000256" key="1">
    <source>
        <dbReference type="SAM" id="SignalP"/>
    </source>
</evidence>